<sequence>MCNEVDPLFEEDNRPMTSPALGETRGSVRLLLTKYYPVPTPVFRAGTLVNTGVSPQLRRLTPLSPDIYNITKEKWKYIAGQNHPMTSPTLYEARESVKVLLTKNHPVTTPAFQAGVMGGYSSNDFFREAREIVRLLLTKNHPVPSPVFRVGTPATR</sequence>
<protein>
    <submittedName>
        <fullName evidence="2">SFRICE_016188</fullName>
    </submittedName>
</protein>
<proteinExistence type="predicted"/>
<evidence type="ECO:0000256" key="1">
    <source>
        <dbReference type="SAM" id="MobiDB-lite"/>
    </source>
</evidence>
<dbReference type="AlphaFoldDB" id="A0A2H1V0H6"/>
<organism evidence="2">
    <name type="scientific">Spodoptera frugiperda</name>
    <name type="common">Fall armyworm</name>
    <dbReference type="NCBI Taxonomy" id="7108"/>
    <lineage>
        <taxon>Eukaryota</taxon>
        <taxon>Metazoa</taxon>
        <taxon>Ecdysozoa</taxon>
        <taxon>Arthropoda</taxon>
        <taxon>Hexapoda</taxon>
        <taxon>Insecta</taxon>
        <taxon>Pterygota</taxon>
        <taxon>Neoptera</taxon>
        <taxon>Endopterygota</taxon>
        <taxon>Lepidoptera</taxon>
        <taxon>Glossata</taxon>
        <taxon>Ditrysia</taxon>
        <taxon>Noctuoidea</taxon>
        <taxon>Noctuidae</taxon>
        <taxon>Amphipyrinae</taxon>
        <taxon>Spodoptera</taxon>
    </lineage>
</organism>
<feature type="region of interest" description="Disordered" evidence="1">
    <location>
        <begin position="1"/>
        <end position="21"/>
    </location>
</feature>
<gene>
    <name evidence="2" type="ORF">SFRICE_016188</name>
</gene>
<dbReference type="EMBL" id="ODYU01000108">
    <property type="protein sequence ID" value="SOQ34319.1"/>
    <property type="molecule type" value="Genomic_DNA"/>
</dbReference>
<name>A0A2H1V0H6_SPOFR</name>
<accession>A0A2H1V0H6</accession>
<evidence type="ECO:0000313" key="2">
    <source>
        <dbReference type="EMBL" id="SOQ34319.1"/>
    </source>
</evidence>
<reference evidence="2" key="1">
    <citation type="submission" date="2016-07" db="EMBL/GenBank/DDBJ databases">
        <authorList>
            <person name="Bretaudeau A."/>
        </authorList>
    </citation>
    <scope>NUCLEOTIDE SEQUENCE</scope>
    <source>
        <strain evidence="2">Rice</strain>
        <tissue evidence="2">Whole body</tissue>
    </source>
</reference>